<dbReference type="GO" id="GO:0019028">
    <property type="term" value="C:viral capsid"/>
    <property type="evidence" value="ECO:0007669"/>
    <property type="project" value="UniProtKB-KW"/>
</dbReference>
<protein>
    <submittedName>
        <fullName evidence="6">NCLDV major capsid protein</fullName>
    </submittedName>
</protein>
<evidence type="ECO:0000256" key="1">
    <source>
        <dbReference type="ARBA" id="ARBA00004328"/>
    </source>
</evidence>
<dbReference type="InterPro" id="IPR038519">
    <property type="entry name" value="MCP_C_sf"/>
</dbReference>
<dbReference type="SUPFAM" id="SSF49749">
    <property type="entry name" value="Group II dsDNA viruses VP"/>
    <property type="match status" value="2"/>
</dbReference>
<keyword evidence="7" id="KW-1185">Reference proteome</keyword>
<dbReference type="Gene3D" id="2.70.9.10">
    <property type="entry name" value="Adenovirus Type 2 Hexon, domain 4"/>
    <property type="match status" value="2"/>
</dbReference>
<comment type="caution">
    <text evidence="6">The sequence shown here is derived from an EMBL/GenBank/DDBJ whole genome shotgun (WGS) entry which is preliminary data.</text>
</comment>
<evidence type="ECO:0000313" key="7">
    <source>
        <dbReference type="Proteomes" id="UP000594342"/>
    </source>
</evidence>
<evidence type="ECO:0000259" key="5">
    <source>
        <dbReference type="Pfam" id="PF16903"/>
    </source>
</evidence>
<reference evidence="6 7" key="1">
    <citation type="submission" date="2018-10" db="EMBL/GenBank/DDBJ databases">
        <authorList>
            <consortium name="IHU Genomes"/>
        </authorList>
    </citation>
    <scope>NUCLEOTIDE SEQUENCE [LARGE SCALE GENOMIC DNA]</scope>
    <source>
        <strain evidence="6 7">A1</strain>
    </source>
</reference>
<dbReference type="InterPro" id="IPR007542">
    <property type="entry name" value="MCP_C"/>
</dbReference>
<evidence type="ECO:0000256" key="3">
    <source>
        <dbReference type="ARBA" id="ARBA00022844"/>
    </source>
</evidence>
<dbReference type="InterPro" id="IPR016112">
    <property type="entry name" value="VP_dsDNA_II"/>
</dbReference>
<feature type="domain" description="Major capsid protein C-terminal" evidence="4">
    <location>
        <begin position="454"/>
        <end position="604"/>
    </location>
</feature>
<sequence length="735" mass="85067">MVGGLINIVSYVSTDLYLTGAPQITFYKMVYRRYTNFAMESVYLDFVDNIKFGNESELVPPRIGDLLHKAYLHISIPSMSVTKNDVGIDTTDLQYVYINKSAVSNYEKIRTVYMKVMTDIYRIVYKAVNASNVTYAGLVRDVFDYVNSQTATQGLLSAYDALLLETREALINNNDPRESILDSTRSNLWYILTHVNVSNLLSHAESIIDLDVFELNTDDYLKEIQRLMKLSVFKDIELGFSFCKEVQKYFFDEYIKFTTSVSNDKNQNIRCAWVKNLGHSMIEYIDVYIGGKRIDRHWGVWIGVWHQLTSKHAQSEIYDRLIGNVEALTNFDNQEKPAYDMYVPLSFWFNKFNGLSFPLVAMQYNDLRINVKLRKFEEVFFIERIYKAQLNGSDVVLTADIIDFIQNRSENGADLELTSIEQVKDISLSDIWDDKGKQLHGHILMDYIYLESAERKRFAQSGHEYLIERVQSNEFDNVDSVDYDVRLDFTNPSKEMVWVFTKDCVTENSDASTGCRWYDHSLKFGSGNPVANAKLSFNNYIRIQKQDGIYFDKYQPYVHHRVTPDDGINMYSFCLDPTQHQPTGSCNFTRLVDVRLFMKLNDQLFRYKDSQIYPYDTDIDFKITITDPEMLLEQIDIDYVKRTIREYKLISADSTLSNLAIASIASKDAIKNFEDANSTMFVYEQLSAGKTIEISMEAYRRLLLKTKAKFQVFSLTMNILRLIGGYGALAYSGNN</sequence>
<comment type="subcellular location">
    <subcellularLocation>
        <location evidence="1">Virion</location>
    </subcellularLocation>
</comment>
<name>A0A5K0U8T9_9VIRU</name>
<proteinExistence type="predicted"/>
<dbReference type="Pfam" id="PF16903">
    <property type="entry name" value="Capsid_N"/>
    <property type="match status" value="2"/>
</dbReference>
<dbReference type="Pfam" id="PF04451">
    <property type="entry name" value="Capsid_NCLDV"/>
    <property type="match status" value="1"/>
</dbReference>
<feature type="domain" description="Major capsid protein N-terminal" evidence="5">
    <location>
        <begin position="268"/>
        <end position="390"/>
    </location>
</feature>
<keyword evidence="2" id="KW-0167">Capsid protein</keyword>
<organism evidence="6 7">
    <name type="scientific">Yasminevirus sp. GU-2018</name>
    <dbReference type="NCBI Taxonomy" id="2420051"/>
    <lineage>
        <taxon>Viruses</taxon>
        <taxon>Varidnaviria</taxon>
        <taxon>Bamfordvirae</taxon>
        <taxon>Nucleocytoviricota</taxon>
        <taxon>Megaviricetes</taxon>
        <taxon>Imitervirales</taxon>
        <taxon>Mimiviridae</taxon>
        <taxon>Klosneuvirinae</taxon>
        <taxon>Yasminevirus</taxon>
        <taxon>Yasminevirus saudimassiliense</taxon>
    </lineage>
</organism>
<dbReference type="Proteomes" id="UP000594342">
    <property type="component" value="Unassembled WGS sequence"/>
</dbReference>
<evidence type="ECO:0000259" key="4">
    <source>
        <dbReference type="Pfam" id="PF04451"/>
    </source>
</evidence>
<dbReference type="GO" id="GO:0005198">
    <property type="term" value="F:structural molecule activity"/>
    <property type="evidence" value="ECO:0007669"/>
    <property type="project" value="InterPro"/>
</dbReference>
<evidence type="ECO:0000256" key="2">
    <source>
        <dbReference type="ARBA" id="ARBA00022561"/>
    </source>
</evidence>
<dbReference type="EMBL" id="UPSH01000001">
    <property type="protein sequence ID" value="VBB18230.1"/>
    <property type="molecule type" value="Genomic_DNA"/>
</dbReference>
<evidence type="ECO:0000313" key="6">
    <source>
        <dbReference type="EMBL" id="VBB18230.1"/>
    </source>
</evidence>
<dbReference type="InterPro" id="IPR031654">
    <property type="entry name" value="Capsid_N"/>
</dbReference>
<gene>
    <name evidence="6" type="ORF">YASMINEVIRUS_693</name>
</gene>
<feature type="domain" description="Major capsid protein N-terminal" evidence="5">
    <location>
        <begin position="25"/>
        <end position="100"/>
    </location>
</feature>
<dbReference type="Gene3D" id="2.70.9.20">
    <property type="entry name" value="Major capsid protein Vp54"/>
    <property type="match status" value="1"/>
</dbReference>
<accession>A0A5K0U8T9</accession>
<keyword evidence="3" id="KW-0946">Virion</keyword>